<proteinExistence type="predicted"/>
<keyword evidence="3" id="KW-1185">Reference proteome</keyword>
<evidence type="ECO:0000256" key="1">
    <source>
        <dbReference type="SAM" id="MobiDB-lite"/>
    </source>
</evidence>
<dbReference type="EMBL" id="BNJQ01000034">
    <property type="protein sequence ID" value="GHP11389.1"/>
    <property type="molecule type" value="Genomic_DNA"/>
</dbReference>
<name>A0A830I2W4_9CHLO</name>
<evidence type="ECO:0000313" key="2">
    <source>
        <dbReference type="EMBL" id="GHP11389.1"/>
    </source>
</evidence>
<feature type="compositionally biased region" description="Polar residues" evidence="1">
    <location>
        <begin position="64"/>
        <end position="81"/>
    </location>
</feature>
<feature type="compositionally biased region" description="Low complexity" evidence="1">
    <location>
        <begin position="39"/>
        <end position="63"/>
    </location>
</feature>
<feature type="compositionally biased region" description="Low complexity" evidence="1">
    <location>
        <begin position="128"/>
        <end position="165"/>
    </location>
</feature>
<reference evidence="2" key="1">
    <citation type="submission" date="2020-10" db="EMBL/GenBank/DDBJ databases">
        <title>Unveiling of a novel bifunctional photoreceptor, Dualchrome1, isolated from a cosmopolitan green alga.</title>
        <authorList>
            <person name="Suzuki S."/>
            <person name="Kawachi M."/>
        </authorList>
    </citation>
    <scope>NUCLEOTIDE SEQUENCE</scope>
    <source>
        <strain evidence="2">NIES 2893</strain>
    </source>
</reference>
<dbReference type="Proteomes" id="UP000660262">
    <property type="component" value="Unassembled WGS sequence"/>
</dbReference>
<dbReference type="AlphaFoldDB" id="A0A830I2W4"/>
<accession>A0A830I2W4</accession>
<protein>
    <submittedName>
        <fullName evidence="2">Uncharacterized protein</fullName>
    </submittedName>
</protein>
<gene>
    <name evidence="2" type="ORF">PPROV_001011700</name>
</gene>
<feature type="region of interest" description="Disordered" evidence="1">
    <location>
        <begin position="238"/>
        <end position="258"/>
    </location>
</feature>
<feature type="region of interest" description="Disordered" evidence="1">
    <location>
        <begin position="1"/>
        <end position="209"/>
    </location>
</feature>
<evidence type="ECO:0000313" key="3">
    <source>
        <dbReference type="Proteomes" id="UP000660262"/>
    </source>
</evidence>
<organism evidence="2 3">
    <name type="scientific">Pycnococcus provasolii</name>
    <dbReference type="NCBI Taxonomy" id="41880"/>
    <lineage>
        <taxon>Eukaryota</taxon>
        <taxon>Viridiplantae</taxon>
        <taxon>Chlorophyta</taxon>
        <taxon>Pseudoscourfieldiophyceae</taxon>
        <taxon>Pseudoscourfieldiales</taxon>
        <taxon>Pycnococcaceae</taxon>
        <taxon>Pycnococcus</taxon>
    </lineage>
</organism>
<sequence length="540" mass="58239">MAALANVMPNAVDKPKTQPQHIKAVTEPTPAFDPPTTTPPTTTTTTTRATAAAKATKPNKTKTSSANSENVPPRQNEQLQQPPTPPTRRRKKSAPKTTASALQQPFRVGKAPHVPLSARADLSRKPTKLPSSSPTSLTAAKAAARPKSAPPATSVSSASSAAYAPLHEPASSKVPQRSYAPMASLKKLGTGKPKASVASRQASEARRRYAKASEPLAAALAAEAPGIAMRDAAFKASRPAPVAISKPAPKTRASLASDADGGGVLKAVAHKVVDGAADPEFRASLDRKLQNEMSRLEQVHTRARITRAAAGLAPVAPADAVPVHATAEVRAAASEMRKRDELRRELVAKEKRVESRVQSQRAEKRKALAQRGARRDAKIEMLKGLRFEESLAQQERSRAAMRASQESTLFRQVFLDAVNEEVRTCLDDAAEVSKRTRSLRKAQVEALQHAEGAMGERVREAREALARASRERALAERESELHLRDVEATAKLELKRERDSILRHVAAEEEASYHRALDPERLRPELQTRVTKLLVGGAAK</sequence>
<comment type="caution">
    <text evidence="2">The sequence shown here is derived from an EMBL/GenBank/DDBJ whole genome shotgun (WGS) entry which is preliminary data.</text>
</comment>